<name>A0A2S5A915_9SPHI</name>
<feature type="transmembrane region" description="Helical" evidence="1">
    <location>
        <begin position="78"/>
        <end position="101"/>
    </location>
</feature>
<feature type="transmembrane region" description="Helical" evidence="1">
    <location>
        <begin position="245"/>
        <end position="269"/>
    </location>
</feature>
<dbReference type="Proteomes" id="UP000236893">
    <property type="component" value="Unassembled WGS sequence"/>
</dbReference>
<dbReference type="RefSeq" id="WP_103787119.1">
    <property type="nucleotide sequence ID" value="NZ_PQVF01000001.1"/>
</dbReference>
<keyword evidence="1" id="KW-0472">Membrane</keyword>
<sequence length="303" mass="34009">MQQKINLREERDFGQKINAVFTFLQQNFKPLFKSLLFIVGPVALVAIACMSFFVTQIFSNINGAGPMRTDNFTSLGFVGYVVGFLLLMLAFLLVHLVVYTYMKEYLTDKYKPIETGQIIRVIAKKIVYIILSMIGLSIVLFLAMFFLSMIPFIGPFIFFCGFIYISVPLSLGVIIMLMEEATPVHVFNRMLYLTSGKWWSTFGILAVIGIIQGVTNYMFFLPVYFVTLANALHVGIVDSLSSGLVVVYSAVAIIGVSMLFSLPAVAIGFQYFNLVERKEGIGLLEEIEQIGESQPMTDNEEDF</sequence>
<dbReference type="AlphaFoldDB" id="A0A2S5A915"/>
<dbReference type="OrthoDB" id="1049480at2"/>
<keyword evidence="1" id="KW-0812">Transmembrane</keyword>
<protein>
    <recommendedName>
        <fullName evidence="4">Glycerophosphoryl diester phosphodiesterase membrane domain-containing protein</fullName>
    </recommendedName>
</protein>
<evidence type="ECO:0000313" key="2">
    <source>
        <dbReference type="EMBL" id="POY39016.1"/>
    </source>
</evidence>
<feature type="transmembrane region" description="Helical" evidence="1">
    <location>
        <begin position="198"/>
        <end position="225"/>
    </location>
</feature>
<feature type="transmembrane region" description="Helical" evidence="1">
    <location>
        <begin position="126"/>
        <end position="150"/>
    </location>
</feature>
<keyword evidence="1" id="KW-1133">Transmembrane helix</keyword>
<reference evidence="2 3" key="1">
    <citation type="submission" date="2018-01" db="EMBL/GenBank/DDBJ databases">
        <authorList>
            <person name="Gaut B.S."/>
            <person name="Morton B.R."/>
            <person name="Clegg M.T."/>
            <person name="Duvall M.R."/>
        </authorList>
    </citation>
    <scope>NUCLEOTIDE SEQUENCE [LARGE SCALE GENOMIC DNA]</scope>
    <source>
        <strain evidence="2 3">HR-AV</strain>
    </source>
</reference>
<accession>A0A2S5A915</accession>
<evidence type="ECO:0000313" key="3">
    <source>
        <dbReference type="Proteomes" id="UP000236893"/>
    </source>
</evidence>
<evidence type="ECO:0008006" key="4">
    <source>
        <dbReference type="Google" id="ProtNLM"/>
    </source>
</evidence>
<evidence type="ECO:0000256" key="1">
    <source>
        <dbReference type="SAM" id="Phobius"/>
    </source>
</evidence>
<dbReference type="EMBL" id="PQVF01000001">
    <property type="protein sequence ID" value="POY39016.1"/>
    <property type="molecule type" value="Genomic_DNA"/>
</dbReference>
<gene>
    <name evidence="2" type="ORF">C3K47_00510</name>
</gene>
<comment type="caution">
    <text evidence="2">The sequence shown here is derived from an EMBL/GenBank/DDBJ whole genome shotgun (WGS) entry which is preliminary data.</text>
</comment>
<organism evidence="2 3">
    <name type="scientific">Solitalea longa</name>
    <dbReference type="NCBI Taxonomy" id="2079460"/>
    <lineage>
        <taxon>Bacteria</taxon>
        <taxon>Pseudomonadati</taxon>
        <taxon>Bacteroidota</taxon>
        <taxon>Sphingobacteriia</taxon>
        <taxon>Sphingobacteriales</taxon>
        <taxon>Sphingobacteriaceae</taxon>
        <taxon>Solitalea</taxon>
    </lineage>
</organism>
<feature type="transmembrane region" description="Helical" evidence="1">
    <location>
        <begin position="35"/>
        <end position="58"/>
    </location>
</feature>
<keyword evidence="3" id="KW-1185">Reference proteome</keyword>
<feature type="transmembrane region" description="Helical" evidence="1">
    <location>
        <begin position="156"/>
        <end position="177"/>
    </location>
</feature>
<proteinExistence type="predicted"/>